<evidence type="ECO:0000313" key="4">
    <source>
        <dbReference type="Proteomes" id="UP000224567"/>
    </source>
</evidence>
<dbReference type="PANTHER" id="PTHR12181">
    <property type="entry name" value="LIPIN"/>
    <property type="match status" value="1"/>
</dbReference>
<evidence type="ECO:0000256" key="1">
    <source>
        <dbReference type="SAM" id="MobiDB-lite"/>
    </source>
</evidence>
<gene>
    <name evidence="3" type="ORF">CQW23_30688</name>
</gene>
<feature type="domain" description="Lipin/Ned1/Smp2 (LNS2)" evidence="2">
    <location>
        <begin position="95"/>
        <end position="168"/>
    </location>
</feature>
<name>A0A2G2V9P3_CAPBA</name>
<feature type="region of interest" description="Disordered" evidence="1">
    <location>
        <begin position="62"/>
        <end position="88"/>
    </location>
</feature>
<evidence type="ECO:0000313" key="3">
    <source>
        <dbReference type="EMBL" id="PHT29712.1"/>
    </source>
</evidence>
<sequence>MAKNVNKSWSHCNSRAWLRVKGLELGIPVSIKHIRIAEESCSWGDLLLTQDRVLLNYNFQHTGKRKKPQHRKLRGKQQKKLQLQPESLTTVPSEASKDIKALFPSDKNPFSFYAGFGNRHTDEISYLKVGIPKGIIVAINPKGQTVVNRHVDTRSYASLHSLVTAMFPAIFSCLDGGFDNNEPQYEEVCEIVILPDNVTLPFLSVELPEKVRFVVDTILLAEGAERKVQLTSWTADKKLVSKYAMDIT</sequence>
<proteinExistence type="predicted"/>
<dbReference type="InterPro" id="IPR013209">
    <property type="entry name" value="LNS2"/>
</dbReference>
<dbReference type="OrthoDB" id="4567at2759"/>
<dbReference type="InterPro" id="IPR026058">
    <property type="entry name" value="LIPIN"/>
</dbReference>
<dbReference type="AlphaFoldDB" id="A0A2G2V9P3"/>
<reference evidence="4" key="2">
    <citation type="journal article" date="2017" name="J. Anim. Genet.">
        <title>Multiple reference genome sequences of hot pepper reveal the massive evolution of plant disease resistance genes by retroduplication.</title>
        <authorList>
            <person name="Kim S."/>
            <person name="Park J."/>
            <person name="Yeom S.-I."/>
            <person name="Kim Y.-M."/>
            <person name="Seo E."/>
            <person name="Kim K.-T."/>
            <person name="Kim M.-S."/>
            <person name="Lee J.M."/>
            <person name="Cheong K."/>
            <person name="Shin H.-S."/>
            <person name="Kim S.-B."/>
            <person name="Han K."/>
            <person name="Lee J."/>
            <person name="Park M."/>
            <person name="Lee H.-A."/>
            <person name="Lee H.-Y."/>
            <person name="Lee Y."/>
            <person name="Oh S."/>
            <person name="Lee J.H."/>
            <person name="Choi E."/>
            <person name="Choi E."/>
            <person name="Lee S.E."/>
            <person name="Jeon J."/>
            <person name="Kim H."/>
            <person name="Choi G."/>
            <person name="Song H."/>
            <person name="Lee J."/>
            <person name="Lee S.-C."/>
            <person name="Kwon J.-K."/>
            <person name="Lee H.-Y."/>
            <person name="Koo N."/>
            <person name="Hong Y."/>
            <person name="Kim R.W."/>
            <person name="Kang W.-H."/>
            <person name="Huh J.H."/>
            <person name="Kang B.-C."/>
            <person name="Yang T.-J."/>
            <person name="Lee Y.-H."/>
            <person name="Bennetzen J.L."/>
            <person name="Choi D."/>
        </authorList>
    </citation>
    <scope>NUCLEOTIDE SEQUENCE [LARGE SCALE GENOMIC DNA]</scope>
    <source>
        <strain evidence="4">cv. PBC81</strain>
    </source>
</reference>
<keyword evidence="4" id="KW-1185">Reference proteome</keyword>
<dbReference type="PANTHER" id="PTHR12181:SF12">
    <property type="entry name" value="PHOSPHATIDATE PHOSPHATASE"/>
    <property type="match status" value="1"/>
</dbReference>
<protein>
    <recommendedName>
        <fullName evidence="2">Lipin/Ned1/Smp2 (LNS2) domain-containing protein</fullName>
    </recommendedName>
</protein>
<dbReference type="Proteomes" id="UP000224567">
    <property type="component" value="Unassembled WGS sequence"/>
</dbReference>
<organism evidence="3 4">
    <name type="scientific">Capsicum baccatum</name>
    <name type="common">Peruvian pepper</name>
    <dbReference type="NCBI Taxonomy" id="33114"/>
    <lineage>
        <taxon>Eukaryota</taxon>
        <taxon>Viridiplantae</taxon>
        <taxon>Streptophyta</taxon>
        <taxon>Embryophyta</taxon>
        <taxon>Tracheophyta</taxon>
        <taxon>Spermatophyta</taxon>
        <taxon>Magnoliopsida</taxon>
        <taxon>eudicotyledons</taxon>
        <taxon>Gunneridae</taxon>
        <taxon>Pentapetalae</taxon>
        <taxon>asterids</taxon>
        <taxon>lamiids</taxon>
        <taxon>Solanales</taxon>
        <taxon>Solanaceae</taxon>
        <taxon>Solanoideae</taxon>
        <taxon>Capsiceae</taxon>
        <taxon>Capsicum</taxon>
    </lineage>
</organism>
<evidence type="ECO:0000259" key="2">
    <source>
        <dbReference type="Pfam" id="PF08235"/>
    </source>
</evidence>
<dbReference type="Pfam" id="PF08235">
    <property type="entry name" value="LNS2"/>
    <property type="match status" value="1"/>
</dbReference>
<dbReference type="STRING" id="33114.A0A2G2V9P3"/>
<comment type="caution">
    <text evidence="3">The sequence shown here is derived from an EMBL/GenBank/DDBJ whole genome shotgun (WGS) entry which is preliminary data.</text>
</comment>
<dbReference type="EMBL" id="MLFT02000084">
    <property type="protein sequence ID" value="PHT29712.1"/>
    <property type="molecule type" value="Genomic_DNA"/>
</dbReference>
<feature type="compositionally biased region" description="Basic residues" evidence="1">
    <location>
        <begin position="62"/>
        <end position="79"/>
    </location>
</feature>
<accession>A0A2G2V9P3</accession>
<reference evidence="3 4" key="1">
    <citation type="journal article" date="2017" name="Genome Biol.">
        <title>New reference genome sequences of hot pepper reveal the massive evolution of plant disease-resistance genes by retroduplication.</title>
        <authorList>
            <person name="Kim S."/>
            <person name="Park J."/>
            <person name="Yeom S.I."/>
            <person name="Kim Y.M."/>
            <person name="Seo E."/>
            <person name="Kim K.T."/>
            <person name="Kim M.S."/>
            <person name="Lee J.M."/>
            <person name="Cheong K."/>
            <person name="Shin H.S."/>
            <person name="Kim S.B."/>
            <person name="Han K."/>
            <person name="Lee J."/>
            <person name="Park M."/>
            <person name="Lee H.A."/>
            <person name="Lee H.Y."/>
            <person name="Lee Y."/>
            <person name="Oh S."/>
            <person name="Lee J.H."/>
            <person name="Choi E."/>
            <person name="Choi E."/>
            <person name="Lee S.E."/>
            <person name="Jeon J."/>
            <person name="Kim H."/>
            <person name="Choi G."/>
            <person name="Song H."/>
            <person name="Lee J."/>
            <person name="Lee S.C."/>
            <person name="Kwon J.K."/>
            <person name="Lee H.Y."/>
            <person name="Koo N."/>
            <person name="Hong Y."/>
            <person name="Kim R.W."/>
            <person name="Kang W.H."/>
            <person name="Huh J.H."/>
            <person name="Kang B.C."/>
            <person name="Yang T.J."/>
            <person name="Lee Y.H."/>
            <person name="Bennetzen J.L."/>
            <person name="Choi D."/>
        </authorList>
    </citation>
    <scope>NUCLEOTIDE SEQUENCE [LARGE SCALE GENOMIC DNA]</scope>
    <source>
        <strain evidence="4">cv. PBC81</strain>
    </source>
</reference>
<dbReference type="GO" id="GO:0008195">
    <property type="term" value="F:phosphatidate phosphatase activity"/>
    <property type="evidence" value="ECO:0007669"/>
    <property type="project" value="TreeGrafter"/>
</dbReference>